<evidence type="ECO:0000256" key="1">
    <source>
        <dbReference type="SAM" id="MobiDB-lite"/>
    </source>
</evidence>
<reference evidence="2" key="2">
    <citation type="journal article" date="2023" name="Science">
        <title>Genomic signatures of disease resistance in endangered staghorn corals.</title>
        <authorList>
            <person name="Vollmer S.V."/>
            <person name="Selwyn J.D."/>
            <person name="Despard B.A."/>
            <person name="Roesel C.L."/>
        </authorList>
    </citation>
    <scope>NUCLEOTIDE SEQUENCE</scope>
    <source>
        <strain evidence="2">K2</strain>
    </source>
</reference>
<evidence type="ECO:0000313" key="2">
    <source>
        <dbReference type="EMBL" id="KAK2568578.1"/>
    </source>
</evidence>
<dbReference type="Proteomes" id="UP001249851">
    <property type="component" value="Unassembled WGS sequence"/>
</dbReference>
<accession>A0AAD9VBN1</accession>
<feature type="compositionally biased region" description="Polar residues" evidence="1">
    <location>
        <begin position="213"/>
        <end position="222"/>
    </location>
</feature>
<reference evidence="2" key="1">
    <citation type="journal article" date="2023" name="G3 (Bethesda)">
        <title>Whole genome assembly and annotation of the endangered Caribbean coral Acropora cervicornis.</title>
        <authorList>
            <person name="Selwyn J.D."/>
            <person name="Vollmer S.V."/>
        </authorList>
    </citation>
    <scope>NUCLEOTIDE SEQUENCE</scope>
    <source>
        <strain evidence="2">K2</strain>
    </source>
</reference>
<organism evidence="2 3">
    <name type="scientific">Acropora cervicornis</name>
    <name type="common">Staghorn coral</name>
    <dbReference type="NCBI Taxonomy" id="6130"/>
    <lineage>
        <taxon>Eukaryota</taxon>
        <taxon>Metazoa</taxon>
        <taxon>Cnidaria</taxon>
        <taxon>Anthozoa</taxon>
        <taxon>Hexacorallia</taxon>
        <taxon>Scleractinia</taxon>
        <taxon>Astrocoeniina</taxon>
        <taxon>Acroporidae</taxon>
        <taxon>Acropora</taxon>
    </lineage>
</organism>
<dbReference type="AlphaFoldDB" id="A0AAD9VBN1"/>
<protein>
    <submittedName>
        <fullName evidence="2">Uncharacterized protein</fullName>
    </submittedName>
</protein>
<evidence type="ECO:0000313" key="3">
    <source>
        <dbReference type="Proteomes" id="UP001249851"/>
    </source>
</evidence>
<keyword evidence="3" id="KW-1185">Reference proteome</keyword>
<name>A0AAD9VBN1_ACRCE</name>
<dbReference type="EMBL" id="JARQWQ010000011">
    <property type="protein sequence ID" value="KAK2568578.1"/>
    <property type="molecule type" value="Genomic_DNA"/>
</dbReference>
<proteinExistence type="predicted"/>
<comment type="caution">
    <text evidence="2">The sequence shown here is derived from an EMBL/GenBank/DDBJ whole genome shotgun (WGS) entry which is preliminary data.</text>
</comment>
<sequence length="247" mass="28087">MAQQIIVDGIDYAVGIFSEFYTNGYPRCETVKEGLRRLLCDRYRNDNKSFTDNFVQPTRRLLSKLQEQNFPLSLPNGDTNLHIVPPLNKLNIGEYFYQVGHTNPGLLVVKFAKYLNQGRSVKPLQPARVPDEDHDIAFAKEYFDNVRKEAEPFGDPLLRTIIVLRGPEWSIQRVVAITYLRNCPEHRHSRLTSDPHLPVQESTEDESSTSESLAPNTPSENADFSSSDDVFMSVSKDKTIDCSLHAD</sequence>
<feature type="region of interest" description="Disordered" evidence="1">
    <location>
        <begin position="188"/>
        <end position="229"/>
    </location>
</feature>
<gene>
    <name evidence="2" type="ORF">P5673_006510</name>
</gene>